<dbReference type="InterPro" id="IPR034078">
    <property type="entry name" value="NFX1_fam"/>
</dbReference>
<evidence type="ECO:0000313" key="13">
    <source>
        <dbReference type="Proteomes" id="UP001153365"/>
    </source>
</evidence>
<dbReference type="GO" id="GO:0000981">
    <property type="term" value="F:DNA-binding transcription factor activity, RNA polymerase II-specific"/>
    <property type="evidence" value="ECO:0007669"/>
    <property type="project" value="TreeGrafter"/>
</dbReference>
<proteinExistence type="inferred from homology"/>
<dbReference type="SUPFAM" id="SSF82708">
    <property type="entry name" value="R3H domain"/>
    <property type="match status" value="1"/>
</dbReference>
<dbReference type="CDD" id="cd06008">
    <property type="entry name" value="NF-X1-zinc-finger"/>
    <property type="match status" value="4"/>
</dbReference>
<evidence type="ECO:0000256" key="1">
    <source>
        <dbReference type="ARBA" id="ARBA00004123"/>
    </source>
</evidence>
<gene>
    <name evidence="12" type="ORF">PPACK8108_LOCUS60</name>
</gene>
<feature type="region of interest" description="Disordered" evidence="10">
    <location>
        <begin position="1117"/>
        <end position="1138"/>
    </location>
</feature>
<protein>
    <recommendedName>
        <fullName evidence="11">R3H domain-containing protein</fullName>
    </recommendedName>
</protein>
<evidence type="ECO:0000256" key="10">
    <source>
        <dbReference type="SAM" id="MobiDB-lite"/>
    </source>
</evidence>
<evidence type="ECO:0000256" key="6">
    <source>
        <dbReference type="ARBA" id="ARBA00022833"/>
    </source>
</evidence>
<evidence type="ECO:0000256" key="5">
    <source>
        <dbReference type="ARBA" id="ARBA00022771"/>
    </source>
</evidence>
<dbReference type="PROSITE" id="PS51061">
    <property type="entry name" value="R3H"/>
    <property type="match status" value="1"/>
</dbReference>
<keyword evidence="9" id="KW-0539">Nucleus</keyword>
<dbReference type="AlphaFoldDB" id="A0AAV0ACR4"/>
<feature type="domain" description="R3H" evidence="11">
    <location>
        <begin position="861"/>
        <end position="924"/>
    </location>
</feature>
<evidence type="ECO:0000256" key="4">
    <source>
        <dbReference type="ARBA" id="ARBA00022737"/>
    </source>
</evidence>
<evidence type="ECO:0000256" key="2">
    <source>
        <dbReference type="ARBA" id="ARBA00007269"/>
    </source>
</evidence>
<dbReference type="GO" id="GO:0000977">
    <property type="term" value="F:RNA polymerase II transcription regulatory region sequence-specific DNA binding"/>
    <property type="evidence" value="ECO:0007669"/>
    <property type="project" value="TreeGrafter"/>
</dbReference>
<reference evidence="12" key="1">
    <citation type="submission" date="2022-06" db="EMBL/GenBank/DDBJ databases">
        <authorList>
            <consortium name="SYNGENTA / RWTH Aachen University"/>
        </authorList>
    </citation>
    <scope>NUCLEOTIDE SEQUENCE</scope>
</reference>
<keyword evidence="3" id="KW-0479">Metal-binding</keyword>
<keyword evidence="5" id="KW-0863">Zinc-finger</keyword>
<comment type="subcellular location">
    <subcellularLocation>
        <location evidence="1">Nucleus</location>
    </subcellularLocation>
</comment>
<evidence type="ECO:0000256" key="9">
    <source>
        <dbReference type="ARBA" id="ARBA00023242"/>
    </source>
</evidence>
<evidence type="ECO:0000313" key="12">
    <source>
        <dbReference type="EMBL" id="CAH7665772.1"/>
    </source>
</evidence>
<sequence length="1179" mass="129423">MVEVVEVVVGLRVGALPEMLISLHPMNPETLETKFLIISIIILMPDTPPGVIKLLSPEEEITTEIRILLNFQTERPSHTLGSNGMNGSRGSGKRNQRLGGFGARLTDANLIDSAIAQGPSAAVVASTNIDLSELSLAARLAVELSTNAYDCLICISTVKWHQPTYSCPNCFTIYHLSCTSKWASRSVVDTSTKARLLADRDGIPCSEEASRGDWRCPGCQNKHIGKESVPQKYLCWCGKVENPRRNHEKSDSVNQASKVPHGCGLKCGKITTEGCTHGCEEECHPGSCPPCASVIKTFCHCKKSQKTIRCSQLYKNRNSTNDPRIDLLSCEEICGQKLGCGLHFCQRSCHPGECGRCEVVREKSCYCGQVNLNQQRCSDSTPDHKLSHKTEPEKLISFLPDGAELIGEFFCKSECPWKYDCNIHKCESKCHPHSAPTPLPCPLSPAVLKTCPCGSMLLSPRSSCTDPIATCKGVCRKSIGTCGHSCQKTCHSGPCGPCKASVTTVCVCGRDQISRRCIELDKLKEEALLENSLLPASERKNSETVIATAIEHRCERVCRVLRHCGKHTCNRRCCPLSFLENVLQTGKSKKSQTMRQHEEEDPLGFHLCHLICNKKLSCALHTCQLRDHKGPCPPCLQASFDNLVCHCGSTVIHPPVPCGTKVNCSQPCIRPAPDCGHPKAPHTCHIEEQCPPCPYLAAKSCQCDKKTLVRNVRCSQPKVSCGLSCGNLLGCGAHRCAKKCHLPGECEICEHECLKPRKFCMHPCKLRCHAPTACSTGEPCDTLIDAKCECGHITQRVKCACCDSRPEGNLNRVINCNDDCMLFQRNSALAKALGISNSSKENSEDETSWSNGAIQFFGSNVLFCKSVERQLEDFLKLSSKSSFVLPTHSEIKRAFVFEMANKYCLNVEAVGDEPRFGVRLVRKPESLVPKTVLSKAHEDKLPSNSTKAPYSNKKIMNSILLEGVSLQEESSLKKLLDPVIDGQSFTINFVGMDDALLTIERSPNGFEDENLQEAAFSASEELIQQELKLIYANLNKFLEHETFCKKIYLTRQDSNGSIGCRKVMNSAGGWKVAGSTTVAEDFQKNPTLWQLKSSGVTFTNSFEALSLSGRVKSTLSKKSKKLNDSGDPWDSGGIVGGGYNRPPSAVIAPVASSSRAVLRKLKEDEEEVIDDWEQTVADK</sequence>
<dbReference type="GO" id="GO:0000122">
    <property type="term" value="P:negative regulation of transcription by RNA polymerase II"/>
    <property type="evidence" value="ECO:0007669"/>
    <property type="project" value="TreeGrafter"/>
</dbReference>
<dbReference type="Gene3D" id="3.30.1370.50">
    <property type="entry name" value="R3H-like domain"/>
    <property type="match status" value="1"/>
</dbReference>
<accession>A0AAV0ACR4</accession>
<dbReference type="SMART" id="SM00438">
    <property type="entry name" value="ZnF_NFX"/>
    <property type="match status" value="8"/>
</dbReference>
<dbReference type="InterPro" id="IPR036867">
    <property type="entry name" value="R3H_dom_sf"/>
</dbReference>
<keyword evidence="6" id="KW-0862">Zinc</keyword>
<keyword evidence="13" id="KW-1185">Reference proteome</keyword>
<keyword evidence="7" id="KW-0805">Transcription regulation</keyword>
<dbReference type="EMBL" id="CALTRL010000005">
    <property type="protein sequence ID" value="CAH7665772.1"/>
    <property type="molecule type" value="Genomic_DNA"/>
</dbReference>
<evidence type="ECO:0000259" key="11">
    <source>
        <dbReference type="PROSITE" id="PS51061"/>
    </source>
</evidence>
<dbReference type="PANTHER" id="PTHR12360">
    <property type="entry name" value="NUCLEAR TRANSCRIPTION FACTOR, X-BOX BINDING 1 NFX1"/>
    <property type="match status" value="1"/>
</dbReference>
<dbReference type="InterPro" id="IPR000967">
    <property type="entry name" value="Znf_NFX1"/>
</dbReference>
<evidence type="ECO:0000256" key="3">
    <source>
        <dbReference type="ARBA" id="ARBA00022723"/>
    </source>
</evidence>
<dbReference type="GO" id="GO:0008270">
    <property type="term" value="F:zinc ion binding"/>
    <property type="evidence" value="ECO:0007669"/>
    <property type="project" value="UniProtKB-KW"/>
</dbReference>
<dbReference type="PANTHER" id="PTHR12360:SF12">
    <property type="entry name" value="TRANSCRIPTIONAL REPRESSOR NF-X1"/>
    <property type="match status" value="1"/>
</dbReference>
<dbReference type="GO" id="GO:0005634">
    <property type="term" value="C:nucleus"/>
    <property type="evidence" value="ECO:0007669"/>
    <property type="project" value="UniProtKB-SubCell"/>
</dbReference>
<comment type="similarity">
    <text evidence="2">Belongs to the NFX1 family.</text>
</comment>
<dbReference type="InterPro" id="IPR001374">
    <property type="entry name" value="R3H_dom"/>
</dbReference>
<evidence type="ECO:0000256" key="7">
    <source>
        <dbReference type="ARBA" id="ARBA00023015"/>
    </source>
</evidence>
<keyword evidence="8" id="KW-0804">Transcription</keyword>
<keyword evidence="4" id="KW-0677">Repeat</keyword>
<organism evidence="12 13">
    <name type="scientific">Phakopsora pachyrhizi</name>
    <name type="common">Asian soybean rust disease fungus</name>
    <dbReference type="NCBI Taxonomy" id="170000"/>
    <lineage>
        <taxon>Eukaryota</taxon>
        <taxon>Fungi</taxon>
        <taxon>Dikarya</taxon>
        <taxon>Basidiomycota</taxon>
        <taxon>Pucciniomycotina</taxon>
        <taxon>Pucciniomycetes</taxon>
        <taxon>Pucciniales</taxon>
        <taxon>Phakopsoraceae</taxon>
        <taxon>Phakopsora</taxon>
    </lineage>
</organism>
<comment type="caution">
    <text evidence="12">The sequence shown here is derived from an EMBL/GenBank/DDBJ whole genome shotgun (WGS) entry which is preliminary data.</text>
</comment>
<evidence type="ECO:0000256" key="8">
    <source>
        <dbReference type="ARBA" id="ARBA00023163"/>
    </source>
</evidence>
<dbReference type="Proteomes" id="UP001153365">
    <property type="component" value="Unassembled WGS sequence"/>
</dbReference>
<name>A0AAV0ACR4_PHAPC</name>